<evidence type="ECO:0000256" key="11">
    <source>
        <dbReference type="PIRSR" id="PIRSR611150-1"/>
    </source>
</evidence>
<dbReference type="PRINTS" id="PR00129">
    <property type="entry name" value="CUTINASE"/>
</dbReference>
<dbReference type="Proteomes" id="UP000070501">
    <property type="component" value="Unassembled WGS sequence"/>
</dbReference>
<keyword evidence="6" id="KW-0732">Signal</keyword>
<evidence type="ECO:0000256" key="3">
    <source>
        <dbReference type="ARBA" id="ARBA00013095"/>
    </source>
</evidence>
<evidence type="ECO:0000256" key="8">
    <source>
        <dbReference type="ARBA" id="ARBA00023026"/>
    </source>
</evidence>
<feature type="disulfide bond" evidence="12">
    <location>
        <begin position="225"/>
        <end position="232"/>
    </location>
</feature>
<keyword evidence="16" id="KW-1185">Reference proteome</keyword>
<comment type="catalytic activity">
    <reaction evidence="10 13">
        <text>cutin + H2O = cutin monomers.</text>
        <dbReference type="EC" id="3.1.1.74"/>
    </reaction>
</comment>
<feature type="active site" description="Nucleophile" evidence="11">
    <location>
        <position position="167"/>
    </location>
</feature>
<evidence type="ECO:0000256" key="10">
    <source>
        <dbReference type="ARBA" id="ARBA00034045"/>
    </source>
</evidence>
<evidence type="ECO:0000313" key="16">
    <source>
        <dbReference type="Proteomes" id="UP000070501"/>
    </source>
</evidence>
<dbReference type="InterPro" id="IPR029058">
    <property type="entry name" value="AB_hydrolase_fold"/>
</dbReference>
<keyword evidence="7 13" id="KW-0378">Hydrolase</keyword>
<dbReference type="InterPro" id="IPR011150">
    <property type="entry name" value="Cutinase_monf"/>
</dbReference>
<comment type="function">
    <text evidence="13">Catalyzes the hydrolysis of complex carboxylic polyesters found in the cell wall of plants. Degrades cutin, a macromolecule that forms the structure of the plant cuticle.</text>
</comment>
<feature type="region of interest" description="Disordered" evidence="14">
    <location>
        <begin position="49"/>
        <end position="69"/>
    </location>
</feature>
<dbReference type="GO" id="GO:0050525">
    <property type="term" value="F:cutinase activity"/>
    <property type="evidence" value="ECO:0007669"/>
    <property type="project" value="UniProtKB-UniRule"/>
</dbReference>
<dbReference type="EC" id="3.1.1.74" evidence="3 13"/>
<evidence type="ECO:0000256" key="14">
    <source>
        <dbReference type="SAM" id="MobiDB-lite"/>
    </source>
</evidence>
<dbReference type="Pfam" id="PF01083">
    <property type="entry name" value="Cutinase"/>
    <property type="match status" value="1"/>
</dbReference>
<evidence type="ECO:0000256" key="4">
    <source>
        <dbReference type="ARBA" id="ARBA00022487"/>
    </source>
</evidence>
<dbReference type="PROSITE" id="PS00931">
    <property type="entry name" value="CUTINASE_2"/>
    <property type="match status" value="1"/>
</dbReference>
<keyword evidence="5 13" id="KW-0964">Secreted</keyword>
<accession>A0A136IRU3</accession>
<dbReference type="FunFam" id="3.40.50.1820:FF:000235">
    <property type="entry name" value="Cutinase 1"/>
    <property type="match status" value="1"/>
</dbReference>
<feature type="active site" description="Proton donor/acceptor" evidence="11">
    <location>
        <position position="242"/>
    </location>
</feature>
<gene>
    <name evidence="15" type="ORF">Micbo1qcDRAFT_208154</name>
</gene>
<dbReference type="EMBL" id="KQ964262">
    <property type="protein sequence ID" value="KXJ87536.1"/>
    <property type="molecule type" value="Genomic_DNA"/>
</dbReference>
<evidence type="ECO:0000256" key="6">
    <source>
        <dbReference type="ARBA" id="ARBA00022729"/>
    </source>
</evidence>
<dbReference type="PANTHER" id="PTHR48250">
    <property type="entry name" value="CUTINASE 2-RELATED"/>
    <property type="match status" value="1"/>
</dbReference>
<keyword evidence="8" id="KW-0843">Virulence</keyword>
<dbReference type="PROSITE" id="PS00155">
    <property type="entry name" value="CUTINASE_1"/>
    <property type="match status" value="1"/>
</dbReference>
<dbReference type="Gene3D" id="3.40.50.1820">
    <property type="entry name" value="alpha/beta hydrolase"/>
    <property type="match status" value="1"/>
</dbReference>
<evidence type="ECO:0000256" key="9">
    <source>
        <dbReference type="ARBA" id="ARBA00023157"/>
    </source>
</evidence>
<evidence type="ECO:0000256" key="1">
    <source>
        <dbReference type="ARBA" id="ARBA00004613"/>
    </source>
</evidence>
<dbReference type="AlphaFoldDB" id="A0A136IRU3"/>
<dbReference type="InterPro" id="IPR043580">
    <property type="entry name" value="CUTINASE_1"/>
</dbReference>
<dbReference type="InParanoid" id="A0A136IRU3"/>
<dbReference type="PANTHER" id="PTHR48250:SF3">
    <property type="entry name" value="CUTINASE 1-RELATED"/>
    <property type="match status" value="1"/>
</dbReference>
<keyword evidence="4 13" id="KW-0719">Serine esterase</keyword>
<proteinExistence type="inferred from homology"/>
<feature type="compositionally biased region" description="Polar residues" evidence="14">
    <location>
        <begin position="58"/>
        <end position="69"/>
    </location>
</feature>
<dbReference type="GO" id="GO:0005576">
    <property type="term" value="C:extracellular region"/>
    <property type="evidence" value="ECO:0007669"/>
    <property type="project" value="UniProtKB-SubCell"/>
</dbReference>
<sequence>MKLSTIFFATSVSAAPLLSLNLGLVSLNIGGGAKDGKPTGLIGVNLGNSGNNNNNNNPSDPSLTRNDLVNGNPAECPRVIFVYARGSNEDGNMGSLGPLVAARLESRYRTQGGIWVQGVSAPRYAATLLDNALPSGTTGAAVAEMARLFQLADSRCPGAQIVAGGYSQGAALAAAAVSRGLAGAPSSVRIRGKIAGVVLFGYTKNRQNKGRIPGGFPAERTLVFCAEGDLVCEGTLVVTEAHFGYKPVAAGAAPDFLISRIG</sequence>
<evidence type="ECO:0000313" key="15">
    <source>
        <dbReference type="EMBL" id="KXJ87536.1"/>
    </source>
</evidence>
<evidence type="ECO:0000256" key="2">
    <source>
        <dbReference type="ARBA" id="ARBA00007534"/>
    </source>
</evidence>
<comment type="similarity">
    <text evidence="2 13">Belongs to the cutinase family.</text>
</comment>
<dbReference type="STRING" id="196109.A0A136IRU3"/>
<name>A0A136IRU3_9PEZI</name>
<dbReference type="InterPro" id="IPR043579">
    <property type="entry name" value="CUTINASE_2"/>
</dbReference>
<dbReference type="SUPFAM" id="SSF53474">
    <property type="entry name" value="alpha/beta-Hydrolases"/>
    <property type="match status" value="1"/>
</dbReference>
<protein>
    <recommendedName>
        <fullName evidence="3 13">Cutinase</fullName>
        <ecNumber evidence="3 13">3.1.1.74</ecNumber>
    </recommendedName>
</protein>
<evidence type="ECO:0000256" key="13">
    <source>
        <dbReference type="RuleBase" id="RU361263"/>
    </source>
</evidence>
<feature type="active site" evidence="11">
    <location>
        <position position="229"/>
    </location>
</feature>
<keyword evidence="9 12" id="KW-1015">Disulfide bond</keyword>
<evidence type="ECO:0000256" key="5">
    <source>
        <dbReference type="ARBA" id="ARBA00022525"/>
    </source>
</evidence>
<dbReference type="OrthoDB" id="2975078at2759"/>
<dbReference type="InterPro" id="IPR000675">
    <property type="entry name" value="Cutinase/axe"/>
</dbReference>
<reference evidence="16" key="1">
    <citation type="submission" date="2016-02" db="EMBL/GenBank/DDBJ databases">
        <title>Draft genome sequence of Microdochium bolleyi, a fungal endophyte of beachgrass.</title>
        <authorList>
            <consortium name="DOE Joint Genome Institute"/>
            <person name="David A.S."/>
            <person name="May G."/>
            <person name="Haridas S."/>
            <person name="Lim J."/>
            <person name="Wang M."/>
            <person name="Labutti K."/>
            <person name="Lipzen A."/>
            <person name="Barry K."/>
            <person name="Grigoriev I.V."/>
        </authorList>
    </citation>
    <scope>NUCLEOTIDE SEQUENCE [LARGE SCALE GENOMIC DNA]</scope>
    <source>
        <strain evidence="16">J235TASD1</strain>
    </source>
</reference>
<comment type="subcellular location">
    <subcellularLocation>
        <location evidence="1 13">Secreted</location>
    </subcellularLocation>
</comment>
<dbReference type="GO" id="GO:0016052">
    <property type="term" value="P:carbohydrate catabolic process"/>
    <property type="evidence" value="ECO:0007669"/>
    <property type="project" value="TreeGrafter"/>
</dbReference>
<feature type="disulfide bond" evidence="12">
    <location>
        <begin position="76"/>
        <end position="156"/>
    </location>
</feature>
<evidence type="ECO:0000256" key="12">
    <source>
        <dbReference type="PIRSR" id="PIRSR611150-2"/>
    </source>
</evidence>
<dbReference type="SMART" id="SM01110">
    <property type="entry name" value="Cutinase"/>
    <property type="match status" value="1"/>
</dbReference>
<organism evidence="15 16">
    <name type="scientific">Microdochium bolleyi</name>
    <dbReference type="NCBI Taxonomy" id="196109"/>
    <lineage>
        <taxon>Eukaryota</taxon>
        <taxon>Fungi</taxon>
        <taxon>Dikarya</taxon>
        <taxon>Ascomycota</taxon>
        <taxon>Pezizomycotina</taxon>
        <taxon>Sordariomycetes</taxon>
        <taxon>Xylariomycetidae</taxon>
        <taxon>Xylariales</taxon>
        <taxon>Microdochiaceae</taxon>
        <taxon>Microdochium</taxon>
    </lineage>
</organism>
<evidence type="ECO:0000256" key="7">
    <source>
        <dbReference type="ARBA" id="ARBA00022801"/>
    </source>
</evidence>